<evidence type="ECO:0000313" key="1">
    <source>
        <dbReference type="EMBL" id="GIX78981.1"/>
    </source>
</evidence>
<proteinExistence type="predicted"/>
<sequence length="94" mass="10741">MRKRRFSDAQRRYMVNENQALIKSCLLSYSNYVTGFSNSPDIHFSPSASAAASRKNNNAWVEEPSSTKEYLYTSPTKAEVTQLHTFHSTGVVFW</sequence>
<gene>
    <name evidence="1" type="ORF">CDAR_286221</name>
</gene>
<dbReference type="AlphaFoldDB" id="A0AAV4N4H7"/>
<keyword evidence="2" id="KW-1185">Reference proteome</keyword>
<reference evidence="1 2" key="1">
    <citation type="submission" date="2021-06" db="EMBL/GenBank/DDBJ databases">
        <title>Caerostris darwini draft genome.</title>
        <authorList>
            <person name="Kono N."/>
            <person name="Arakawa K."/>
        </authorList>
    </citation>
    <scope>NUCLEOTIDE SEQUENCE [LARGE SCALE GENOMIC DNA]</scope>
</reference>
<accession>A0AAV4N4H7</accession>
<evidence type="ECO:0000313" key="2">
    <source>
        <dbReference type="Proteomes" id="UP001054837"/>
    </source>
</evidence>
<dbReference type="EMBL" id="BPLQ01001140">
    <property type="protein sequence ID" value="GIX78981.1"/>
    <property type="molecule type" value="Genomic_DNA"/>
</dbReference>
<dbReference type="Proteomes" id="UP001054837">
    <property type="component" value="Unassembled WGS sequence"/>
</dbReference>
<comment type="caution">
    <text evidence="1">The sequence shown here is derived from an EMBL/GenBank/DDBJ whole genome shotgun (WGS) entry which is preliminary data.</text>
</comment>
<protein>
    <submittedName>
        <fullName evidence="1">Uncharacterized protein</fullName>
    </submittedName>
</protein>
<organism evidence="1 2">
    <name type="scientific">Caerostris darwini</name>
    <dbReference type="NCBI Taxonomy" id="1538125"/>
    <lineage>
        <taxon>Eukaryota</taxon>
        <taxon>Metazoa</taxon>
        <taxon>Ecdysozoa</taxon>
        <taxon>Arthropoda</taxon>
        <taxon>Chelicerata</taxon>
        <taxon>Arachnida</taxon>
        <taxon>Araneae</taxon>
        <taxon>Araneomorphae</taxon>
        <taxon>Entelegynae</taxon>
        <taxon>Araneoidea</taxon>
        <taxon>Araneidae</taxon>
        <taxon>Caerostris</taxon>
    </lineage>
</organism>
<name>A0AAV4N4H7_9ARAC</name>